<dbReference type="PANTHER" id="PTHR30417">
    <property type="entry name" value="N-ACETYLMURAMOYL-L-ALANINE AMIDASE AMID"/>
    <property type="match status" value="1"/>
</dbReference>
<dbReference type="InterPro" id="IPR051206">
    <property type="entry name" value="NAMLAA_amidase_2"/>
</dbReference>
<dbReference type="SUPFAM" id="SSF55846">
    <property type="entry name" value="N-acetylmuramoyl-L-alanine amidase-like"/>
    <property type="match status" value="1"/>
</dbReference>
<dbReference type="RefSeq" id="WP_083041609.1">
    <property type="nucleotide sequence ID" value="NZ_CP020557.1"/>
</dbReference>
<dbReference type="GO" id="GO:0030435">
    <property type="term" value="P:sporulation resulting in formation of a cellular spore"/>
    <property type="evidence" value="ECO:0007669"/>
    <property type="project" value="UniProtKB-KW"/>
</dbReference>
<dbReference type="CDD" id="cd06583">
    <property type="entry name" value="PGRP"/>
    <property type="match status" value="1"/>
</dbReference>
<dbReference type="AlphaFoldDB" id="A0A1V0UZW7"/>
<evidence type="ECO:0000256" key="7">
    <source>
        <dbReference type="ARBA" id="ARBA00023287"/>
    </source>
</evidence>
<evidence type="ECO:0000256" key="4">
    <source>
        <dbReference type="ARBA" id="ARBA00022729"/>
    </source>
</evidence>
<evidence type="ECO:0000256" key="9">
    <source>
        <dbReference type="ARBA" id="ARBA00030881"/>
    </source>
</evidence>
<name>A0A1V0UZW7_9BACL</name>
<dbReference type="InterPro" id="IPR002502">
    <property type="entry name" value="Amidase_domain"/>
</dbReference>
<dbReference type="Pfam" id="PF01510">
    <property type="entry name" value="Amidase_2"/>
    <property type="match status" value="1"/>
</dbReference>
<dbReference type="GO" id="GO:0071555">
    <property type="term" value="P:cell wall organization"/>
    <property type="evidence" value="ECO:0007669"/>
    <property type="project" value="UniProtKB-KW"/>
</dbReference>
<evidence type="ECO:0000259" key="11">
    <source>
        <dbReference type="SMART" id="SM00644"/>
    </source>
</evidence>
<evidence type="ECO:0000256" key="3">
    <source>
        <dbReference type="ARBA" id="ARBA00011901"/>
    </source>
</evidence>
<dbReference type="PANTHER" id="PTHR30417:SF11">
    <property type="entry name" value="N-ACETYLMURAMOYL-L-ALANINE AMIDASE XLYA"/>
    <property type="match status" value="1"/>
</dbReference>
<proteinExistence type="inferred from homology"/>
<evidence type="ECO:0000256" key="10">
    <source>
        <dbReference type="ARBA" id="ARBA00032390"/>
    </source>
</evidence>
<reference evidence="12 13" key="1">
    <citation type="submission" date="2017-03" db="EMBL/GenBank/DDBJ databases">
        <title>Paenibacillus larvae genome sequencing.</title>
        <authorList>
            <person name="Dingman D.W."/>
        </authorList>
    </citation>
    <scope>NUCLEOTIDE SEQUENCE [LARGE SCALE GENOMIC DNA]</scope>
    <source>
        <strain evidence="12 13">SAG 10367</strain>
    </source>
</reference>
<keyword evidence="7" id="KW-0178">Competence</keyword>
<protein>
    <recommendedName>
        <fullName evidence="3">N-acetylmuramoyl-L-alanine amidase</fullName>
        <ecNumber evidence="3">3.5.1.28</ecNumber>
    </recommendedName>
    <alternativeName>
        <fullName evidence="10">Autolysin</fullName>
    </alternativeName>
    <alternativeName>
        <fullName evidence="9">Cell wall hydrolase</fullName>
    </alternativeName>
</protein>
<evidence type="ECO:0000256" key="8">
    <source>
        <dbReference type="ARBA" id="ARBA00023316"/>
    </source>
</evidence>
<evidence type="ECO:0000256" key="1">
    <source>
        <dbReference type="ARBA" id="ARBA00001561"/>
    </source>
</evidence>
<dbReference type="FunFam" id="3.40.80.10:FF:000007">
    <property type="entry name" value="N-acetylmuramoyl-L-alanine amidase XlyA"/>
    <property type="match status" value="1"/>
</dbReference>
<dbReference type="Gene3D" id="3.40.80.10">
    <property type="entry name" value="Peptidoglycan recognition protein-like"/>
    <property type="match status" value="1"/>
</dbReference>
<dbReference type="EC" id="3.5.1.28" evidence="3"/>
<dbReference type="SMART" id="SM00644">
    <property type="entry name" value="Ami_2"/>
    <property type="match status" value="1"/>
</dbReference>
<comment type="similarity">
    <text evidence="2">Belongs to the N-acetylmuramoyl-L-alanine amidase 2 family.</text>
</comment>
<gene>
    <name evidence="12" type="ORF">B7C51_19505</name>
</gene>
<evidence type="ECO:0000313" key="13">
    <source>
        <dbReference type="Proteomes" id="UP000192727"/>
    </source>
</evidence>
<dbReference type="InterPro" id="IPR036505">
    <property type="entry name" value="Amidase/PGRP_sf"/>
</dbReference>
<keyword evidence="6" id="KW-0749">Sporulation</keyword>
<evidence type="ECO:0000256" key="6">
    <source>
        <dbReference type="ARBA" id="ARBA00022969"/>
    </source>
</evidence>
<dbReference type="GO" id="GO:0030420">
    <property type="term" value="P:establishment of competence for transformation"/>
    <property type="evidence" value="ECO:0007669"/>
    <property type="project" value="UniProtKB-KW"/>
</dbReference>
<organism evidence="12 13">
    <name type="scientific">Paenibacillus larvae subsp. pulvifaciens</name>
    <dbReference type="NCBI Taxonomy" id="1477"/>
    <lineage>
        <taxon>Bacteria</taxon>
        <taxon>Bacillati</taxon>
        <taxon>Bacillota</taxon>
        <taxon>Bacilli</taxon>
        <taxon>Bacillales</taxon>
        <taxon>Paenibacillaceae</taxon>
        <taxon>Paenibacillus</taxon>
    </lineage>
</organism>
<comment type="catalytic activity">
    <reaction evidence="1">
        <text>Hydrolyzes the link between N-acetylmuramoyl residues and L-amino acid residues in certain cell-wall glycopeptides.</text>
        <dbReference type="EC" id="3.5.1.28"/>
    </reaction>
</comment>
<keyword evidence="5" id="KW-0378">Hydrolase</keyword>
<dbReference type="EMBL" id="CP020557">
    <property type="protein sequence ID" value="ARF70588.1"/>
    <property type="molecule type" value="Genomic_DNA"/>
</dbReference>
<keyword evidence="8" id="KW-0961">Cell wall biogenesis/degradation</keyword>
<sequence>MEIRQMLVDPSKYGVKCPNKMTPKYITFHNTWNDAPANNEIRYMIGNSNEVSFHVAVDDKEAVQGIPFDRNAWHCGDGNRTGNRQSIGVEICYSKSGGSRYYKAEDNAAIIIAQLMKQFCIPIGNVVPHQHWNGKYCPHRMLDEGRIPSFIERIKQAYEGKSDKNNKEWWKMEMNLTLDQWRQLANELGRMYQDSVSGKLVPPVLNDYRWVEKASKCEMTPEELMTVMSIIKMRKIV</sequence>
<keyword evidence="4" id="KW-0732">Signal</keyword>
<evidence type="ECO:0000256" key="2">
    <source>
        <dbReference type="ARBA" id="ARBA00007553"/>
    </source>
</evidence>
<dbReference type="GO" id="GO:0009254">
    <property type="term" value="P:peptidoglycan turnover"/>
    <property type="evidence" value="ECO:0007669"/>
    <property type="project" value="TreeGrafter"/>
</dbReference>
<dbReference type="Proteomes" id="UP000192727">
    <property type="component" value="Chromosome"/>
</dbReference>
<accession>A0A1V0UZW7</accession>
<dbReference type="GO" id="GO:0008745">
    <property type="term" value="F:N-acetylmuramoyl-L-alanine amidase activity"/>
    <property type="evidence" value="ECO:0007669"/>
    <property type="project" value="UniProtKB-EC"/>
</dbReference>
<dbReference type="GO" id="GO:0009253">
    <property type="term" value="P:peptidoglycan catabolic process"/>
    <property type="evidence" value="ECO:0007669"/>
    <property type="project" value="InterPro"/>
</dbReference>
<feature type="domain" description="N-acetylmuramoyl-L-alanine amidase" evidence="11">
    <location>
        <begin position="13"/>
        <end position="147"/>
    </location>
</feature>
<evidence type="ECO:0000313" key="12">
    <source>
        <dbReference type="EMBL" id="ARF70588.1"/>
    </source>
</evidence>
<evidence type="ECO:0000256" key="5">
    <source>
        <dbReference type="ARBA" id="ARBA00022801"/>
    </source>
</evidence>